<evidence type="ECO:0000256" key="4">
    <source>
        <dbReference type="ARBA" id="ARBA00022989"/>
    </source>
</evidence>
<proteinExistence type="predicted"/>
<dbReference type="OrthoDB" id="9770435at2"/>
<keyword evidence="9" id="KW-1185">Reference proteome</keyword>
<sequence>MTTSKPKFAAALSTHDTTEEAIAEVARKALDQLSAPVDLAFVFVSPQHAEHLETIAAQLCNLLGTENLFGSTGEAIVGVGQEIEHAPAISLWLAHLPGVEITPMHLEFQRTPDGGSFTGWNGDLPLQWPSDASLILLGEPFSFPADALLARMNEDQPGVPIIGGMASGGHAPGENLLIHGAEVKKTGATAIYLHGAVRIRTVVSQGCRPIGQPMVITKSERNEIHLLGGRPPLDVIREIFATLPTSDQQLVNQGLQIGQVVDEYRDKFEPGDFIVRNVIGVNQESGGISVGDYVRPGQTIQFHVRDEHSADADLKQLLAKEAPGTPLGALVFTCNGRGTRLFSTPDHDAACVQAACGDIPAAGIFAMGEIGPIGGQNFMHGFTASLALFEETPAS</sequence>
<dbReference type="RefSeq" id="WP_146432908.1">
    <property type="nucleotide sequence ID" value="NZ_SJPF01000003.1"/>
</dbReference>
<dbReference type="PANTHER" id="PTHR14939:SF5">
    <property type="entry name" value="F-BOX ONLY PROTEIN 22"/>
    <property type="match status" value="1"/>
</dbReference>
<dbReference type="EMBL" id="SJPF01000003">
    <property type="protein sequence ID" value="TWT33227.1"/>
    <property type="molecule type" value="Genomic_DNA"/>
</dbReference>
<protein>
    <submittedName>
        <fullName evidence="8">FIST N domain protein</fullName>
    </submittedName>
</protein>
<feature type="domain" description="FIST C-domain" evidence="7">
    <location>
        <begin position="232"/>
        <end position="373"/>
    </location>
</feature>
<accession>A0A5C5V5Z2</accession>
<gene>
    <name evidence="8" type="ORF">Enr8_30520</name>
</gene>
<evidence type="ECO:0000313" key="9">
    <source>
        <dbReference type="Proteomes" id="UP000318878"/>
    </source>
</evidence>
<evidence type="ECO:0000256" key="3">
    <source>
        <dbReference type="ARBA" id="ARBA00022692"/>
    </source>
</evidence>
<reference evidence="8 9" key="1">
    <citation type="submission" date="2019-02" db="EMBL/GenBank/DDBJ databases">
        <title>Deep-cultivation of Planctomycetes and their phenomic and genomic characterization uncovers novel biology.</title>
        <authorList>
            <person name="Wiegand S."/>
            <person name="Jogler M."/>
            <person name="Boedeker C."/>
            <person name="Pinto D."/>
            <person name="Vollmers J."/>
            <person name="Rivas-Marin E."/>
            <person name="Kohn T."/>
            <person name="Peeters S.H."/>
            <person name="Heuer A."/>
            <person name="Rast P."/>
            <person name="Oberbeckmann S."/>
            <person name="Bunk B."/>
            <person name="Jeske O."/>
            <person name="Meyerdierks A."/>
            <person name="Storesund J.E."/>
            <person name="Kallscheuer N."/>
            <person name="Luecker S."/>
            <person name="Lage O.M."/>
            <person name="Pohl T."/>
            <person name="Merkel B.J."/>
            <person name="Hornburger P."/>
            <person name="Mueller R.-W."/>
            <person name="Bruemmer F."/>
            <person name="Labrenz M."/>
            <person name="Spormann A.M."/>
            <person name="Op Den Camp H."/>
            <person name="Overmann J."/>
            <person name="Amann R."/>
            <person name="Jetten M.S.M."/>
            <person name="Mascher T."/>
            <person name="Medema M.H."/>
            <person name="Devos D.P."/>
            <person name="Kaster A.-K."/>
            <person name="Ovreas L."/>
            <person name="Rohde M."/>
            <person name="Galperin M.Y."/>
            <person name="Jogler C."/>
        </authorList>
    </citation>
    <scope>NUCLEOTIDE SEQUENCE [LARGE SCALE GENOMIC DNA]</scope>
    <source>
        <strain evidence="8 9">Enr8</strain>
    </source>
</reference>
<evidence type="ECO:0000256" key="2">
    <source>
        <dbReference type="ARBA" id="ARBA00022475"/>
    </source>
</evidence>
<evidence type="ECO:0000259" key="6">
    <source>
        <dbReference type="SMART" id="SM00897"/>
    </source>
</evidence>
<dbReference type="AlphaFoldDB" id="A0A5C5V5Z2"/>
<keyword evidence="4" id="KW-1133">Transmembrane helix</keyword>
<dbReference type="SMART" id="SM01204">
    <property type="entry name" value="FIST_C"/>
    <property type="match status" value="1"/>
</dbReference>
<feature type="domain" description="FIST" evidence="6">
    <location>
        <begin position="36"/>
        <end position="231"/>
    </location>
</feature>
<keyword evidence="2" id="KW-1003">Cell membrane</keyword>
<dbReference type="InterPro" id="IPR019494">
    <property type="entry name" value="FIST_C"/>
</dbReference>
<organism evidence="8 9">
    <name type="scientific">Blastopirellula retiformator</name>
    <dbReference type="NCBI Taxonomy" id="2527970"/>
    <lineage>
        <taxon>Bacteria</taxon>
        <taxon>Pseudomonadati</taxon>
        <taxon>Planctomycetota</taxon>
        <taxon>Planctomycetia</taxon>
        <taxon>Pirellulales</taxon>
        <taxon>Pirellulaceae</taxon>
        <taxon>Blastopirellula</taxon>
    </lineage>
</organism>
<dbReference type="InterPro" id="IPR013702">
    <property type="entry name" value="FIST_domain_N"/>
</dbReference>
<evidence type="ECO:0000256" key="1">
    <source>
        <dbReference type="ARBA" id="ARBA00004651"/>
    </source>
</evidence>
<dbReference type="SMART" id="SM00897">
    <property type="entry name" value="FIST"/>
    <property type="match status" value="1"/>
</dbReference>
<dbReference type="PIRSF" id="PIRSF018953">
    <property type="entry name" value="UCP018953"/>
    <property type="match status" value="1"/>
</dbReference>
<comment type="subcellular location">
    <subcellularLocation>
        <location evidence="1">Cell membrane</location>
        <topology evidence="1">Multi-pass membrane protein</topology>
    </subcellularLocation>
</comment>
<dbReference type="Pfam" id="PF10442">
    <property type="entry name" value="FIST_C"/>
    <property type="match status" value="1"/>
</dbReference>
<dbReference type="GO" id="GO:0005886">
    <property type="term" value="C:plasma membrane"/>
    <property type="evidence" value="ECO:0007669"/>
    <property type="project" value="UniProtKB-SubCell"/>
</dbReference>
<evidence type="ECO:0000259" key="7">
    <source>
        <dbReference type="SMART" id="SM01204"/>
    </source>
</evidence>
<evidence type="ECO:0000256" key="5">
    <source>
        <dbReference type="ARBA" id="ARBA00023136"/>
    </source>
</evidence>
<dbReference type="InterPro" id="IPR016741">
    <property type="entry name" value="UCP018953"/>
</dbReference>
<name>A0A5C5V5Z2_9BACT</name>
<keyword evidence="5" id="KW-0472">Membrane</keyword>
<comment type="caution">
    <text evidence="8">The sequence shown here is derived from an EMBL/GenBank/DDBJ whole genome shotgun (WGS) entry which is preliminary data.</text>
</comment>
<dbReference type="Pfam" id="PF08495">
    <property type="entry name" value="FIST"/>
    <property type="match status" value="1"/>
</dbReference>
<keyword evidence="3" id="KW-0812">Transmembrane</keyword>
<dbReference type="Proteomes" id="UP000318878">
    <property type="component" value="Unassembled WGS sequence"/>
</dbReference>
<dbReference type="PANTHER" id="PTHR14939">
    <property type="entry name" value="F-BOX ONLY PROTEIN 22"/>
    <property type="match status" value="1"/>
</dbReference>
<evidence type="ECO:0000313" key="8">
    <source>
        <dbReference type="EMBL" id="TWT33227.1"/>
    </source>
</evidence>